<protein>
    <submittedName>
        <fullName evidence="2">Uncharacterized protein</fullName>
    </submittedName>
</protein>
<organism evidence="2 3">
    <name type="scientific">Sphingomonas alpina</name>
    <dbReference type="NCBI Taxonomy" id="653931"/>
    <lineage>
        <taxon>Bacteria</taxon>
        <taxon>Pseudomonadati</taxon>
        <taxon>Pseudomonadota</taxon>
        <taxon>Alphaproteobacteria</taxon>
        <taxon>Sphingomonadales</taxon>
        <taxon>Sphingomonadaceae</taxon>
        <taxon>Sphingomonas</taxon>
    </lineage>
</organism>
<accession>A0A7H0LJ39</accession>
<dbReference type="Proteomes" id="UP000516148">
    <property type="component" value="Chromosome"/>
</dbReference>
<dbReference type="EMBL" id="CP061038">
    <property type="protein sequence ID" value="QNQ09692.1"/>
    <property type="molecule type" value="Genomic_DNA"/>
</dbReference>
<proteinExistence type="predicted"/>
<dbReference type="AlphaFoldDB" id="A0A7H0LJ39"/>
<dbReference type="RefSeq" id="WP_187762002.1">
    <property type="nucleotide sequence ID" value="NZ_CP061038.1"/>
</dbReference>
<feature type="region of interest" description="Disordered" evidence="1">
    <location>
        <begin position="1"/>
        <end position="22"/>
    </location>
</feature>
<keyword evidence="3" id="KW-1185">Reference proteome</keyword>
<evidence type="ECO:0000313" key="2">
    <source>
        <dbReference type="EMBL" id="QNQ09692.1"/>
    </source>
</evidence>
<gene>
    <name evidence="2" type="ORF">H3Z74_00010</name>
</gene>
<reference evidence="2 3" key="1">
    <citation type="submission" date="2020-09" db="EMBL/GenBank/DDBJ databases">
        <title>Sphingomonas sp., a new species isolated from pork steak.</title>
        <authorList>
            <person name="Heidler von Heilborn D."/>
        </authorList>
    </citation>
    <scope>NUCLEOTIDE SEQUENCE [LARGE SCALE GENOMIC DNA]</scope>
    <source>
        <strain evidence="3">S8-3T</strain>
    </source>
</reference>
<dbReference type="KEGG" id="spap:H3Z74_00010"/>
<name>A0A7H0LJ39_9SPHN</name>
<evidence type="ECO:0000256" key="1">
    <source>
        <dbReference type="SAM" id="MobiDB-lite"/>
    </source>
</evidence>
<sequence length="53" mass="5911">MSDQPVDPLPEAKSDPRRPWISPTIITPNVELATCKVYYNREVSNSLNIIGPS</sequence>
<evidence type="ECO:0000313" key="3">
    <source>
        <dbReference type="Proteomes" id="UP000516148"/>
    </source>
</evidence>